<dbReference type="InterPro" id="IPR044925">
    <property type="entry name" value="His-Me_finger_sf"/>
</dbReference>
<sequence>MELPGYNPYQYAQVLFNGPIPNGHVVRHKCDCNYKDNTGWNVCVNPAHLETGTCADNSNDSVIRNRSPHGTKNGRNKLSEEQVKTIYSDTRSQAKVASEYGVNQTLVSAIKIGKLWSRVTGHIDNSIRARKGKPRFDPDSLFEY</sequence>
<dbReference type="AlphaFoldDB" id="A0A841QKG6"/>
<comment type="caution">
    <text evidence="1">The sequence shown here is derived from an EMBL/GenBank/DDBJ whole genome shotgun (WGS) entry which is preliminary data.</text>
</comment>
<evidence type="ECO:0000313" key="2">
    <source>
        <dbReference type="Proteomes" id="UP000578000"/>
    </source>
</evidence>
<keyword evidence="2" id="KW-1185">Reference proteome</keyword>
<proteinExistence type="predicted"/>
<dbReference type="EMBL" id="JACHIE010000028">
    <property type="protein sequence ID" value="MBB6458714.1"/>
    <property type="molecule type" value="Genomic_DNA"/>
</dbReference>
<evidence type="ECO:0000313" key="1">
    <source>
        <dbReference type="EMBL" id="MBB6458714.1"/>
    </source>
</evidence>
<dbReference type="RefSeq" id="WP_166117066.1">
    <property type="nucleotide sequence ID" value="NZ_BAABDB010000030.1"/>
</dbReference>
<organism evidence="1 2">
    <name type="scientific">Acetobacter lovaniensis</name>
    <dbReference type="NCBI Taxonomy" id="104100"/>
    <lineage>
        <taxon>Bacteria</taxon>
        <taxon>Pseudomonadati</taxon>
        <taxon>Pseudomonadota</taxon>
        <taxon>Alphaproteobacteria</taxon>
        <taxon>Acetobacterales</taxon>
        <taxon>Acetobacteraceae</taxon>
        <taxon>Acetobacter</taxon>
    </lineage>
</organism>
<accession>A0A841QKG6</accession>
<dbReference type="Proteomes" id="UP000578000">
    <property type="component" value="Unassembled WGS sequence"/>
</dbReference>
<gene>
    <name evidence="1" type="ORF">HNR55_003327</name>
</gene>
<reference evidence="1 2" key="1">
    <citation type="submission" date="2020-08" db="EMBL/GenBank/DDBJ databases">
        <title>Genomic Encyclopedia of Type Strains, Phase IV (KMG-IV): sequencing the most valuable type-strain genomes for metagenomic binning, comparative biology and taxonomic classification.</title>
        <authorList>
            <person name="Goeker M."/>
        </authorList>
    </citation>
    <scope>NUCLEOTIDE SEQUENCE [LARGE SCALE GENOMIC DNA]</scope>
    <source>
        <strain evidence="1 2">DSM 4491</strain>
    </source>
</reference>
<protein>
    <recommendedName>
        <fullName evidence="3">HNH nuclease domain-containing protein</fullName>
    </recommendedName>
</protein>
<dbReference type="SUPFAM" id="SSF54060">
    <property type="entry name" value="His-Me finger endonucleases"/>
    <property type="match status" value="1"/>
</dbReference>
<evidence type="ECO:0008006" key="3">
    <source>
        <dbReference type="Google" id="ProtNLM"/>
    </source>
</evidence>
<name>A0A841QKG6_9PROT</name>